<evidence type="ECO:0000313" key="10">
    <source>
        <dbReference type="Proteomes" id="UP001501586"/>
    </source>
</evidence>
<dbReference type="InterPro" id="IPR017562">
    <property type="entry name" value="Cyt_c_biogenesis_CcsA"/>
</dbReference>
<organism evidence="9 10">
    <name type="scientific">Brevibacterium daeguense</name>
    <dbReference type="NCBI Taxonomy" id="909936"/>
    <lineage>
        <taxon>Bacteria</taxon>
        <taxon>Bacillati</taxon>
        <taxon>Actinomycetota</taxon>
        <taxon>Actinomycetes</taxon>
        <taxon>Micrococcales</taxon>
        <taxon>Brevibacteriaceae</taxon>
        <taxon>Brevibacterium</taxon>
    </lineage>
</organism>
<proteinExistence type="predicted"/>
<accession>A0ABP8EL99</accession>
<dbReference type="Proteomes" id="UP001501586">
    <property type="component" value="Unassembled WGS sequence"/>
</dbReference>
<feature type="transmembrane region" description="Helical" evidence="7">
    <location>
        <begin position="151"/>
        <end position="170"/>
    </location>
</feature>
<evidence type="ECO:0000256" key="3">
    <source>
        <dbReference type="ARBA" id="ARBA00022748"/>
    </source>
</evidence>
<dbReference type="RefSeq" id="WP_236862697.1">
    <property type="nucleotide sequence ID" value="NZ_BAABAZ010000006.1"/>
</dbReference>
<name>A0ABP8EL99_9MICO</name>
<dbReference type="PANTHER" id="PTHR30071:SF1">
    <property type="entry name" value="CYTOCHROME B_B6 PROTEIN-RELATED"/>
    <property type="match status" value="1"/>
</dbReference>
<keyword evidence="4 7" id="KW-1133">Transmembrane helix</keyword>
<feature type="transmembrane region" description="Helical" evidence="7">
    <location>
        <begin position="332"/>
        <end position="353"/>
    </location>
</feature>
<keyword evidence="5 7" id="KW-0472">Membrane</keyword>
<dbReference type="Pfam" id="PF01578">
    <property type="entry name" value="Cytochrom_C_asm"/>
    <property type="match status" value="1"/>
</dbReference>
<gene>
    <name evidence="9" type="ORF">GCM10022261_22480</name>
</gene>
<keyword evidence="3" id="KW-0201">Cytochrome c-type biogenesis</keyword>
<keyword evidence="10" id="KW-1185">Reference proteome</keyword>
<dbReference type="PANTHER" id="PTHR30071">
    <property type="entry name" value="HEME EXPORTER PROTEIN C"/>
    <property type="match status" value="1"/>
</dbReference>
<feature type="transmembrane region" description="Helical" evidence="7">
    <location>
        <begin position="305"/>
        <end position="320"/>
    </location>
</feature>
<keyword evidence="2 7" id="KW-0812">Transmembrane</keyword>
<reference evidence="10" key="1">
    <citation type="journal article" date="2019" name="Int. J. Syst. Evol. Microbiol.">
        <title>The Global Catalogue of Microorganisms (GCM) 10K type strain sequencing project: providing services to taxonomists for standard genome sequencing and annotation.</title>
        <authorList>
            <consortium name="The Broad Institute Genomics Platform"/>
            <consortium name="The Broad Institute Genome Sequencing Center for Infectious Disease"/>
            <person name="Wu L."/>
            <person name="Ma J."/>
        </authorList>
    </citation>
    <scope>NUCLEOTIDE SEQUENCE [LARGE SCALE GENOMIC DNA]</scope>
    <source>
        <strain evidence="10">JCM 17458</strain>
    </source>
</reference>
<evidence type="ECO:0000256" key="2">
    <source>
        <dbReference type="ARBA" id="ARBA00022692"/>
    </source>
</evidence>
<dbReference type="InterPro" id="IPR002541">
    <property type="entry name" value="Cyt_c_assembly"/>
</dbReference>
<evidence type="ECO:0000256" key="6">
    <source>
        <dbReference type="SAM" id="MobiDB-lite"/>
    </source>
</evidence>
<comment type="caution">
    <text evidence="9">The sequence shown here is derived from an EMBL/GenBank/DDBJ whole genome shotgun (WGS) entry which is preliminary data.</text>
</comment>
<feature type="transmembrane region" description="Helical" evidence="7">
    <location>
        <begin position="13"/>
        <end position="31"/>
    </location>
</feature>
<feature type="domain" description="Cytochrome c assembly protein" evidence="8">
    <location>
        <begin position="149"/>
        <end position="357"/>
    </location>
</feature>
<evidence type="ECO:0000313" key="9">
    <source>
        <dbReference type="EMBL" id="GAA4284717.1"/>
    </source>
</evidence>
<comment type="subcellular location">
    <subcellularLocation>
        <location evidence="1">Membrane</location>
        <topology evidence="1">Multi-pass membrane protein</topology>
    </subcellularLocation>
</comment>
<sequence>MDVNIELATWSNLLIYSAMAVYAIAFIAYAFDLFGGRTLNSAAGGRKATAAVAASAGGGRVRRTARTSSSVAVLDPETATGPAADAGSGGGSGAAGDAAEAGSGGAVTSARTRSRRLARVGTALTALALLLHVAAIVTRTLSVMRVPWGNMMEYALTASALAGIVYLVVLKFRDVRYLGTFVAGAILITLGLCITVFYTPAAQLIPALQSYWIYIHVPIAILSTALLSISAALAVFQIVKAATEARATPRWLRFMERVPASGNIEQVSYRIAAVGFVTWTFTLIAGAVWAEVAWGRYWGWDTKEIWTFVVWVVYAAYLHARATRGWGPTKVAVLNLIGFASVVFNFSIVNVYFNGLHSYSGL</sequence>
<dbReference type="NCBIfam" id="TIGR03144">
    <property type="entry name" value="cytochr_II_ccsB"/>
    <property type="match status" value="1"/>
</dbReference>
<evidence type="ECO:0000256" key="4">
    <source>
        <dbReference type="ARBA" id="ARBA00022989"/>
    </source>
</evidence>
<evidence type="ECO:0000256" key="1">
    <source>
        <dbReference type="ARBA" id="ARBA00004141"/>
    </source>
</evidence>
<dbReference type="EMBL" id="BAABAZ010000006">
    <property type="protein sequence ID" value="GAA4284717.1"/>
    <property type="molecule type" value="Genomic_DNA"/>
</dbReference>
<feature type="transmembrane region" description="Helical" evidence="7">
    <location>
        <begin position="267"/>
        <end position="290"/>
    </location>
</feature>
<feature type="compositionally biased region" description="Low complexity" evidence="6">
    <location>
        <begin position="95"/>
        <end position="107"/>
    </location>
</feature>
<evidence type="ECO:0000256" key="5">
    <source>
        <dbReference type="ARBA" id="ARBA00023136"/>
    </source>
</evidence>
<feature type="region of interest" description="Disordered" evidence="6">
    <location>
        <begin position="78"/>
        <end position="107"/>
    </location>
</feature>
<dbReference type="InterPro" id="IPR045062">
    <property type="entry name" value="Cyt_c_biogenesis_CcsA/CcmC"/>
</dbReference>
<evidence type="ECO:0000256" key="7">
    <source>
        <dbReference type="SAM" id="Phobius"/>
    </source>
</evidence>
<feature type="transmembrane region" description="Helical" evidence="7">
    <location>
        <begin position="177"/>
        <end position="199"/>
    </location>
</feature>
<feature type="transmembrane region" description="Helical" evidence="7">
    <location>
        <begin position="120"/>
        <end position="139"/>
    </location>
</feature>
<protein>
    <recommendedName>
        <fullName evidence="8">Cytochrome c assembly protein domain-containing protein</fullName>
    </recommendedName>
</protein>
<evidence type="ECO:0000259" key="8">
    <source>
        <dbReference type="Pfam" id="PF01578"/>
    </source>
</evidence>
<feature type="transmembrane region" description="Helical" evidence="7">
    <location>
        <begin position="211"/>
        <end position="236"/>
    </location>
</feature>